<dbReference type="EMBL" id="MVBM01000008">
    <property type="protein sequence ID" value="OOK67439.1"/>
    <property type="molecule type" value="Genomic_DNA"/>
</dbReference>
<protein>
    <submittedName>
        <fullName evidence="2">Uncharacterized protein</fullName>
    </submittedName>
</protein>
<sequence>MAADGPWEPPQAHIRSRQCTLEAVSVAHSIPRHDSRPGEPVSLSALPEHLT</sequence>
<feature type="region of interest" description="Disordered" evidence="1">
    <location>
        <begin position="29"/>
        <end position="51"/>
    </location>
</feature>
<dbReference type="AlphaFoldDB" id="A0A1V3WKD6"/>
<accession>A0A1V3WKD6</accession>
<gene>
    <name evidence="2" type="ORF">BZL30_7560</name>
</gene>
<name>A0A1V3WKD6_MYCKA</name>
<dbReference type="Proteomes" id="UP000189229">
    <property type="component" value="Unassembled WGS sequence"/>
</dbReference>
<organism evidence="2 3">
    <name type="scientific">Mycobacterium kansasii</name>
    <dbReference type="NCBI Taxonomy" id="1768"/>
    <lineage>
        <taxon>Bacteria</taxon>
        <taxon>Bacillati</taxon>
        <taxon>Actinomycetota</taxon>
        <taxon>Actinomycetes</taxon>
        <taxon>Mycobacteriales</taxon>
        <taxon>Mycobacteriaceae</taxon>
        <taxon>Mycobacterium</taxon>
    </lineage>
</organism>
<comment type="caution">
    <text evidence="2">The sequence shown here is derived from an EMBL/GenBank/DDBJ whole genome shotgun (WGS) entry which is preliminary data.</text>
</comment>
<evidence type="ECO:0000313" key="3">
    <source>
        <dbReference type="Proteomes" id="UP000189229"/>
    </source>
</evidence>
<reference evidence="2 3" key="1">
    <citation type="submission" date="2017-02" db="EMBL/GenBank/DDBJ databases">
        <title>Complete genome sequences of Mycobacterium kansasii strains isolated from rhesus macaques.</title>
        <authorList>
            <person name="Panda A."/>
            <person name="Nagaraj S."/>
            <person name="Zhao X."/>
            <person name="Tettelin H."/>
            <person name="Detolla L.J."/>
        </authorList>
    </citation>
    <scope>NUCLEOTIDE SEQUENCE [LARGE SCALE GENOMIC DNA]</scope>
    <source>
        <strain evidence="2 3">11-3813</strain>
    </source>
</reference>
<proteinExistence type="predicted"/>
<evidence type="ECO:0000256" key="1">
    <source>
        <dbReference type="SAM" id="MobiDB-lite"/>
    </source>
</evidence>
<evidence type="ECO:0000313" key="2">
    <source>
        <dbReference type="EMBL" id="OOK67439.1"/>
    </source>
</evidence>